<reference evidence="2 3" key="1">
    <citation type="submission" date="2014-11" db="EMBL/GenBank/DDBJ databases">
        <title>Draft Genome Sequences of Nine Bacillus subtilis Strains that Form Spores with High Heat-Resistance.</title>
        <authorList>
            <person name="Krawcyk A.O."/>
            <person name="Berendsen E.M."/>
            <person name="de Jong A."/>
            <person name="Holsappel S."/>
            <person name="Eijlander R.T."/>
            <person name="Wells-Bennik M."/>
            <person name="Kuipers O.P."/>
        </authorList>
    </citation>
    <scope>NUCLEOTIDE SEQUENCE [LARGE SCALE GENOMIC DNA]</scope>
    <source>
        <strain evidence="2 3">B4067</strain>
    </source>
</reference>
<name>A0ABD3ZXK1_BACIU</name>
<gene>
    <name evidence="2" type="ORF">B4067_4709</name>
</gene>
<evidence type="ECO:0000313" key="2">
    <source>
        <dbReference type="EMBL" id="KIL32856.1"/>
    </source>
</evidence>
<dbReference type="PANTHER" id="PTHR32022:SF10">
    <property type="entry name" value="D-GLUTAMATE CYCLASE, MITOCHONDRIAL"/>
    <property type="match status" value="1"/>
</dbReference>
<dbReference type="Proteomes" id="UP000031970">
    <property type="component" value="Unassembled WGS sequence"/>
</dbReference>
<dbReference type="EMBL" id="JSXS01000018">
    <property type="protein sequence ID" value="KIL32856.1"/>
    <property type="molecule type" value="Genomic_DNA"/>
</dbReference>
<comment type="caution">
    <text evidence="2">The sequence shown here is derived from an EMBL/GenBank/DDBJ whole genome shotgun (WGS) entry which is preliminary data.</text>
</comment>
<sequence>MYQQLDQLVNIDYNKRSINHLYLAASQNVGSSLTLKAVEIIETIPADRFVFFATGSVTRSWVTPTIGETDGPLGTAVLAKIVRECRSAIPVILTEESLIETTIPVLKAAGLAVVTPKQAWEAQELREKGYTSVVCILPFPAEDDEAKIVATQLINEMNPAAVICIEKAGKGEDGAYYNMRGHDYSPGRARVDYLVEEARNVGIPTIAVGDGGNEIGMGSVKDAVKEHVPHGEIIASATKTDLLVTASVSNWGCYAICAALALRNKNVDLLPKANDEKRMLEAAVLSGHVDGATGKAETTVDGFSLETNVAMIEMLRAVVLRGLR</sequence>
<dbReference type="Pfam" id="PF14336">
    <property type="entry name" value="GLUCM-like_C"/>
    <property type="match status" value="1"/>
</dbReference>
<dbReference type="InterPro" id="IPR025504">
    <property type="entry name" value="GLUCM_C"/>
</dbReference>
<proteinExistence type="predicted"/>
<evidence type="ECO:0000313" key="3">
    <source>
        <dbReference type="Proteomes" id="UP000031970"/>
    </source>
</evidence>
<dbReference type="Gene3D" id="3.90.1640.20">
    <property type="entry name" value="TON_0340"/>
    <property type="match status" value="1"/>
</dbReference>
<accession>A0ABD3ZXK1</accession>
<evidence type="ECO:0000259" key="1">
    <source>
        <dbReference type="Pfam" id="PF14336"/>
    </source>
</evidence>
<feature type="domain" description="D-glutamate cyclase-like C-terminal" evidence="1">
    <location>
        <begin position="5"/>
        <end position="316"/>
    </location>
</feature>
<dbReference type="RefSeq" id="WP_041053610.1">
    <property type="nucleotide sequence ID" value="NZ_JSXS01000018.1"/>
</dbReference>
<dbReference type="AlphaFoldDB" id="A0ABD3ZXK1"/>
<protein>
    <recommendedName>
        <fullName evidence="1">D-glutamate cyclase-like C-terminal domain-containing protein</fullName>
    </recommendedName>
</protein>
<organism evidence="2 3">
    <name type="scientific">Bacillus subtilis subsp. subtilis</name>
    <dbReference type="NCBI Taxonomy" id="135461"/>
    <lineage>
        <taxon>Bacteria</taxon>
        <taxon>Bacillati</taxon>
        <taxon>Bacillota</taxon>
        <taxon>Bacilli</taxon>
        <taxon>Bacillales</taxon>
        <taxon>Bacillaceae</taxon>
        <taxon>Bacillus</taxon>
    </lineage>
</organism>
<dbReference type="PANTHER" id="PTHR32022">
    <property type="entry name" value="D-GLUTAMATE CYCLASE, MITOCHONDRIAL"/>
    <property type="match status" value="1"/>
</dbReference>